<comment type="caution">
    <text evidence="1">The sequence shown here is derived from an EMBL/GenBank/DDBJ whole genome shotgun (WGS) entry which is preliminary data.</text>
</comment>
<name>A0A840YEX0_9PROT</name>
<dbReference type="EMBL" id="JACIJD010000003">
    <property type="protein sequence ID" value="MBB5693042.1"/>
    <property type="molecule type" value="Genomic_DNA"/>
</dbReference>
<reference evidence="1 2" key="1">
    <citation type="submission" date="2020-08" db="EMBL/GenBank/DDBJ databases">
        <title>Genomic Encyclopedia of Type Strains, Phase IV (KMG-IV): sequencing the most valuable type-strain genomes for metagenomic binning, comparative biology and taxonomic classification.</title>
        <authorList>
            <person name="Goeker M."/>
        </authorList>
    </citation>
    <scope>NUCLEOTIDE SEQUENCE [LARGE SCALE GENOMIC DNA]</scope>
    <source>
        <strain evidence="1 2">DSM 25622</strain>
    </source>
</reference>
<keyword evidence="2" id="KW-1185">Reference proteome</keyword>
<sequence>MTNVALNTMAYLAPDAVKLAAEQAGIGTQDAERLHKAMLTAAAELRAQAAEWCGILRDPDGPEPLAAVPGSVATGDVLERALLALFGVKTSGNGDCCTRQPEHSADSSKDRRKQIRVHESLMRNQRRKGSSRIIGAIH</sequence>
<accession>A0A840YEX0</accession>
<protein>
    <submittedName>
        <fullName evidence="1">Uncharacterized protein</fullName>
    </submittedName>
</protein>
<dbReference type="Proteomes" id="UP000580654">
    <property type="component" value="Unassembled WGS sequence"/>
</dbReference>
<evidence type="ECO:0000313" key="2">
    <source>
        <dbReference type="Proteomes" id="UP000580654"/>
    </source>
</evidence>
<gene>
    <name evidence="1" type="ORF">FHS87_001061</name>
</gene>
<evidence type="ECO:0000313" key="1">
    <source>
        <dbReference type="EMBL" id="MBB5693042.1"/>
    </source>
</evidence>
<dbReference type="AlphaFoldDB" id="A0A840YEX0"/>
<dbReference type="RefSeq" id="WP_184514608.1">
    <property type="nucleotide sequence ID" value="NZ_JACIJD010000003.1"/>
</dbReference>
<organism evidence="1 2">
    <name type="scientific">Muricoccus pecuniae</name>
    <dbReference type="NCBI Taxonomy" id="693023"/>
    <lineage>
        <taxon>Bacteria</taxon>
        <taxon>Pseudomonadati</taxon>
        <taxon>Pseudomonadota</taxon>
        <taxon>Alphaproteobacteria</taxon>
        <taxon>Acetobacterales</taxon>
        <taxon>Roseomonadaceae</taxon>
        <taxon>Muricoccus</taxon>
    </lineage>
</organism>
<proteinExistence type="predicted"/>